<evidence type="ECO:0000256" key="1">
    <source>
        <dbReference type="SAM" id="MobiDB-lite"/>
    </source>
</evidence>
<feature type="transmembrane region" description="Helical" evidence="2">
    <location>
        <begin position="43"/>
        <end position="65"/>
    </location>
</feature>
<feature type="compositionally biased region" description="Low complexity" evidence="1">
    <location>
        <begin position="93"/>
        <end position="105"/>
    </location>
</feature>
<dbReference type="RefSeq" id="WP_232417723.1">
    <property type="nucleotide sequence ID" value="NZ_CP101990.1"/>
</dbReference>
<dbReference type="Proteomes" id="UP001315860">
    <property type="component" value="Chromosome"/>
</dbReference>
<keyword evidence="2" id="KW-0472">Membrane</keyword>
<keyword evidence="4" id="KW-1185">Reference proteome</keyword>
<evidence type="ECO:0000313" key="4">
    <source>
        <dbReference type="Proteomes" id="UP001315860"/>
    </source>
</evidence>
<evidence type="ECO:0000256" key="2">
    <source>
        <dbReference type="SAM" id="Phobius"/>
    </source>
</evidence>
<accession>A0ABY5KFV6</accession>
<dbReference type="EMBL" id="CP101990">
    <property type="protein sequence ID" value="UUI68878.1"/>
    <property type="molecule type" value="Genomic_DNA"/>
</dbReference>
<gene>
    <name evidence="3" type="ORF">NP095_01865</name>
</gene>
<evidence type="ECO:0000313" key="3">
    <source>
        <dbReference type="EMBL" id="UUI68878.1"/>
    </source>
</evidence>
<protein>
    <submittedName>
        <fullName evidence="3">Uncharacterized protein</fullName>
    </submittedName>
</protein>
<feature type="compositionally biased region" description="Basic and acidic residues" evidence="1">
    <location>
        <begin position="121"/>
        <end position="245"/>
    </location>
</feature>
<keyword evidence="2" id="KW-1133">Transmembrane helix</keyword>
<feature type="region of interest" description="Disordered" evidence="1">
    <location>
        <begin position="80"/>
        <end position="245"/>
    </location>
</feature>
<reference evidence="3 4" key="1">
    <citation type="submission" date="2022-07" db="EMBL/GenBank/DDBJ databases">
        <title>Novel species in genus Aeromicrobium.</title>
        <authorList>
            <person name="Ye L."/>
        </authorList>
    </citation>
    <scope>NUCLEOTIDE SEQUENCE [LARGE SCALE GENOMIC DNA]</scope>
    <source>
        <strain evidence="4">zg-Y50</strain>
    </source>
</reference>
<proteinExistence type="predicted"/>
<sequence>MSHGRPDLRLDAPTLEPSEDVVQRLAATARLNGSPRAARRHRLAIVAASFLGVSAISAGGAWAVGAIEVPLLPASPLKPAAVAPDPPRDRHVGQPARGAPAAPGAEVASRLPARLPASTPEADREAPRIVDRPARSMAREERRPDARRAAPEESRRDQGRWRRDVKGDRGRDRGRGPEKSRPRQDRDERFEGRGQWDHDGDRRNERREDRGEWGMTDRDRPDGRGGTDRDRPDGRGGNDRGAGDD</sequence>
<keyword evidence="2" id="KW-0812">Transmembrane</keyword>
<name>A0ABY5KFV6_9ACTN</name>
<organism evidence="3 4">
    <name type="scientific">Aeromicrobium duanguangcaii</name>
    <dbReference type="NCBI Taxonomy" id="2968086"/>
    <lineage>
        <taxon>Bacteria</taxon>
        <taxon>Bacillati</taxon>
        <taxon>Actinomycetota</taxon>
        <taxon>Actinomycetes</taxon>
        <taxon>Propionibacteriales</taxon>
        <taxon>Nocardioidaceae</taxon>
        <taxon>Aeromicrobium</taxon>
    </lineage>
</organism>